<name>A0ABT9KN45_9ACTN</name>
<comment type="caution">
    <text evidence="2">The sequence shown here is derived from an EMBL/GenBank/DDBJ whole genome shotgun (WGS) entry which is preliminary data.</text>
</comment>
<organism evidence="2 3">
    <name type="scientific">Streptomyces demainii</name>
    <dbReference type="NCBI Taxonomy" id="588122"/>
    <lineage>
        <taxon>Bacteria</taxon>
        <taxon>Bacillati</taxon>
        <taxon>Actinomycetota</taxon>
        <taxon>Actinomycetes</taxon>
        <taxon>Kitasatosporales</taxon>
        <taxon>Streptomycetaceae</taxon>
        <taxon>Streptomyces</taxon>
    </lineage>
</organism>
<protein>
    <recommendedName>
        <fullName evidence="4">DUF5134 domain-containing protein</fullName>
    </recommendedName>
</protein>
<keyword evidence="3" id="KW-1185">Reference proteome</keyword>
<dbReference type="EMBL" id="JAURUE010000001">
    <property type="protein sequence ID" value="MDP9609842.1"/>
    <property type="molecule type" value="Genomic_DNA"/>
</dbReference>
<dbReference type="RefSeq" id="WP_307110447.1">
    <property type="nucleotide sequence ID" value="NZ_JAURUE010000001.1"/>
</dbReference>
<evidence type="ECO:0000256" key="1">
    <source>
        <dbReference type="SAM" id="Phobius"/>
    </source>
</evidence>
<dbReference type="Proteomes" id="UP001234880">
    <property type="component" value="Unassembled WGS sequence"/>
</dbReference>
<keyword evidence="1" id="KW-0812">Transmembrane</keyword>
<feature type="transmembrane region" description="Helical" evidence="1">
    <location>
        <begin position="110"/>
        <end position="131"/>
    </location>
</feature>
<keyword evidence="1" id="KW-0472">Membrane</keyword>
<evidence type="ECO:0000313" key="3">
    <source>
        <dbReference type="Proteomes" id="UP001234880"/>
    </source>
</evidence>
<gene>
    <name evidence="2" type="ORF">JOF35_002119</name>
</gene>
<accession>A0ABT9KN45</accession>
<reference evidence="2 3" key="1">
    <citation type="submission" date="2023-07" db="EMBL/GenBank/DDBJ databases">
        <title>Sequencing the genomes of 1000 actinobacteria strains.</title>
        <authorList>
            <person name="Klenk H.-P."/>
        </authorList>
    </citation>
    <scope>NUCLEOTIDE SEQUENCE [LARGE SCALE GENOMIC DNA]</scope>
    <source>
        <strain evidence="2 3">DSM 41600</strain>
    </source>
</reference>
<feature type="transmembrane region" description="Helical" evidence="1">
    <location>
        <begin position="67"/>
        <end position="89"/>
    </location>
</feature>
<proteinExistence type="predicted"/>
<evidence type="ECO:0000313" key="2">
    <source>
        <dbReference type="EMBL" id="MDP9609842.1"/>
    </source>
</evidence>
<evidence type="ECO:0008006" key="4">
    <source>
        <dbReference type="Google" id="ProtNLM"/>
    </source>
</evidence>
<feature type="transmembrane region" description="Helical" evidence="1">
    <location>
        <begin position="13"/>
        <end position="30"/>
    </location>
</feature>
<keyword evidence="1" id="KW-1133">Transmembrane helix</keyword>
<sequence length="132" mass="15026">MENNIAHLTTDDWWLIAAGITVVYMAAMYWCMPTRKAKRRMFIAPLAGWIFLLPNAAIKGYSVPHTLYFYSCALLMFVIMLMPVAKRVASDIAEQEAKPWDKVPLNTFSMYWMFGSATGCIAGVVYLWPFLA</sequence>